<accession>A0AAN8E976</accession>
<feature type="compositionally biased region" description="Basic and acidic residues" evidence="1">
    <location>
        <begin position="334"/>
        <end position="347"/>
    </location>
</feature>
<dbReference type="AlphaFoldDB" id="A0AAN8E976"/>
<feature type="compositionally biased region" description="Polar residues" evidence="1">
    <location>
        <begin position="53"/>
        <end position="67"/>
    </location>
</feature>
<feature type="compositionally biased region" description="Basic and acidic residues" evidence="1">
    <location>
        <begin position="182"/>
        <end position="200"/>
    </location>
</feature>
<name>A0AAN8E976_9EURO</name>
<feature type="region of interest" description="Disordered" evidence="1">
    <location>
        <begin position="317"/>
        <end position="353"/>
    </location>
</feature>
<feature type="region of interest" description="Disordered" evidence="1">
    <location>
        <begin position="37"/>
        <end position="67"/>
    </location>
</feature>
<evidence type="ECO:0000256" key="1">
    <source>
        <dbReference type="SAM" id="MobiDB-lite"/>
    </source>
</evidence>
<proteinExistence type="predicted"/>
<gene>
    <name evidence="2" type="ORF">OHC33_010828</name>
</gene>
<reference evidence="2 3" key="1">
    <citation type="submission" date="2022-12" db="EMBL/GenBank/DDBJ databases">
        <title>Genomic features and morphological characterization of a novel Knufia sp. strain isolated from spacecraft assembly facility.</title>
        <authorList>
            <person name="Teixeira M."/>
            <person name="Chander A.M."/>
            <person name="Stajich J.E."/>
            <person name="Venkateswaran K."/>
        </authorList>
    </citation>
    <scope>NUCLEOTIDE SEQUENCE [LARGE SCALE GENOMIC DNA]</scope>
    <source>
        <strain evidence="2 3">FJI-L2-BK-P2</strain>
    </source>
</reference>
<evidence type="ECO:0000313" key="2">
    <source>
        <dbReference type="EMBL" id="KAK5948175.1"/>
    </source>
</evidence>
<organism evidence="2 3">
    <name type="scientific">Knufia fluminis</name>
    <dbReference type="NCBI Taxonomy" id="191047"/>
    <lineage>
        <taxon>Eukaryota</taxon>
        <taxon>Fungi</taxon>
        <taxon>Dikarya</taxon>
        <taxon>Ascomycota</taxon>
        <taxon>Pezizomycotina</taxon>
        <taxon>Eurotiomycetes</taxon>
        <taxon>Chaetothyriomycetidae</taxon>
        <taxon>Chaetothyriales</taxon>
        <taxon>Trichomeriaceae</taxon>
        <taxon>Knufia</taxon>
    </lineage>
</organism>
<feature type="compositionally biased region" description="Polar residues" evidence="1">
    <location>
        <begin position="238"/>
        <end position="251"/>
    </location>
</feature>
<protein>
    <recommendedName>
        <fullName evidence="4">Cep57 centrosome microtubule-binding domain-containing protein</fullName>
    </recommendedName>
</protein>
<dbReference type="Proteomes" id="UP001316803">
    <property type="component" value="Unassembled WGS sequence"/>
</dbReference>
<dbReference type="EMBL" id="JAKLMC020000052">
    <property type="protein sequence ID" value="KAK5948175.1"/>
    <property type="molecule type" value="Genomic_DNA"/>
</dbReference>
<keyword evidence="3" id="KW-1185">Reference proteome</keyword>
<sequence>MAHSPVFHDKGTRFTNYSSIHSADAFVGDYQVMYTPGSTSPQLSKANRKSTRFSRNASSSKHQQNVSQSYLLPSNMPNTSQIMPDHGALPNILVHYNIPADEKQIVASLRALQRDLSEAMQTISNLTRERDEAMQELRSLKAGARKTTPSAQRQSRNVEDELFDLSSPLQDSPRRAASKPQSRKEAKEQKQTQVSDDARIISRGTVKNAAIAERNATGKDARESSKQYRQPAIEDTEQSMLEENPTAASNTSRRRRRHSLDENMTSAYILPDITMEQQAESPIKVSQAAQNVLHSLDPEHINNCDVCHRLTKHIKATERERRTSAPSKSAEPVSKVHDFASRSEGKTRATPQPDYTAALAGFADESLLGESTMRPKISPAQALMRVRVLMDAQFRKAKERHGLAWEKYNRIEAPMSSKKHAEISKEMQHWAEKMEECRVHLDYLRDVEEGMRGDDE</sequence>
<evidence type="ECO:0008006" key="4">
    <source>
        <dbReference type="Google" id="ProtNLM"/>
    </source>
</evidence>
<comment type="caution">
    <text evidence="2">The sequence shown here is derived from an EMBL/GenBank/DDBJ whole genome shotgun (WGS) entry which is preliminary data.</text>
</comment>
<evidence type="ECO:0000313" key="3">
    <source>
        <dbReference type="Proteomes" id="UP001316803"/>
    </source>
</evidence>
<feature type="compositionally biased region" description="Basic and acidic residues" evidence="1">
    <location>
        <begin position="216"/>
        <end position="226"/>
    </location>
</feature>
<feature type="region of interest" description="Disordered" evidence="1">
    <location>
        <begin position="140"/>
        <end position="260"/>
    </location>
</feature>